<dbReference type="PANTHER" id="PTHR24330">
    <property type="entry name" value="HOMEOBOX PROTEIN BARH-LIKE"/>
    <property type="match status" value="1"/>
</dbReference>
<evidence type="ECO:0000313" key="3">
    <source>
        <dbReference type="Proteomes" id="UP000186955"/>
    </source>
</evidence>
<feature type="compositionally biased region" description="Pro residues" evidence="1">
    <location>
        <begin position="62"/>
        <end position="74"/>
    </location>
</feature>
<evidence type="ECO:0000256" key="1">
    <source>
        <dbReference type="SAM" id="MobiDB-lite"/>
    </source>
</evidence>
<dbReference type="EMBL" id="MNBE01000598">
    <property type="protein sequence ID" value="OKP06491.1"/>
    <property type="molecule type" value="Genomic_DNA"/>
</dbReference>
<dbReference type="AlphaFoldDB" id="A0A1Q5U231"/>
<reference evidence="2 3" key="1">
    <citation type="submission" date="2016-10" db="EMBL/GenBank/DDBJ databases">
        <title>Genome sequence of the ascomycete fungus Penicillium subrubescens.</title>
        <authorList>
            <person name="De Vries R.P."/>
            <person name="Peng M."/>
            <person name="Dilokpimol A."/>
            <person name="Hilden K."/>
            <person name="Makela M.R."/>
            <person name="Grigoriev I."/>
            <person name="Riley R."/>
            <person name="Granchi Z."/>
        </authorList>
    </citation>
    <scope>NUCLEOTIDE SEQUENCE [LARGE SCALE GENOMIC DNA]</scope>
    <source>
        <strain evidence="2 3">CBS 132785</strain>
    </source>
</reference>
<proteinExistence type="predicted"/>
<dbReference type="STRING" id="1316194.A0A1Q5U231"/>
<accession>A0A1Q5U231</accession>
<feature type="region of interest" description="Disordered" evidence="1">
    <location>
        <begin position="1"/>
        <end position="132"/>
    </location>
</feature>
<organism evidence="2 3">
    <name type="scientific">Penicillium subrubescens</name>
    <dbReference type="NCBI Taxonomy" id="1316194"/>
    <lineage>
        <taxon>Eukaryota</taxon>
        <taxon>Fungi</taxon>
        <taxon>Dikarya</taxon>
        <taxon>Ascomycota</taxon>
        <taxon>Pezizomycotina</taxon>
        <taxon>Eurotiomycetes</taxon>
        <taxon>Eurotiomycetidae</taxon>
        <taxon>Eurotiales</taxon>
        <taxon>Aspergillaceae</taxon>
        <taxon>Penicillium</taxon>
    </lineage>
</organism>
<evidence type="ECO:0000313" key="2">
    <source>
        <dbReference type="EMBL" id="OKP06491.1"/>
    </source>
</evidence>
<sequence length="360" mass="41160">MSTEVPPRKPPRPTVSDVESELDATEPVSRPVSAQPPTPSPPASQQQSTKQQHREPSQQEQPPRPEQNQAPPPQQRQSQYGYTQEQPRYQQSQENQQPQQPQPQQQQQQQQQPQQPQQQHQRSGWTNFFNPDMTPTPCFTALINEFFQHLDPKRTGLLSPETCAEYIDACGAPMSHNVWKAARAKNPRSCDVADRELADHYTSYGVDFVLHPRPPPPAPSTSTPFNPLSIFSNSQTVIMEHILSSVPSVSGNQKPMLTFNGWTNLMICGTLLNPSSAWGDLNRAMRHYRLPIWTKWGEIPREMLPLAPHQPEVERVRVMHEGARINAERELDALQARLRMEKQGRQNALDLLDDRRYVYR</sequence>
<dbReference type="Proteomes" id="UP000186955">
    <property type="component" value="Unassembled WGS sequence"/>
</dbReference>
<dbReference type="InterPro" id="IPR052145">
    <property type="entry name" value="Mediator/Homeobox_domain"/>
</dbReference>
<dbReference type="PANTHER" id="PTHR24330:SF19">
    <property type="entry name" value="MEDIATOR OF RNA POLYMERASE II TRANSCRIPTION SUBUNIT 29"/>
    <property type="match status" value="1"/>
</dbReference>
<comment type="caution">
    <text evidence="2">The sequence shown here is derived from an EMBL/GenBank/DDBJ whole genome shotgun (WGS) entry which is preliminary data.</text>
</comment>
<protein>
    <submittedName>
        <fullName evidence="2">Uncharacterized protein</fullName>
    </submittedName>
</protein>
<keyword evidence="3" id="KW-1185">Reference proteome</keyword>
<gene>
    <name evidence="2" type="ORF">PENSUB_6481</name>
</gene>
<name>A0A1Q5U231_9EURO</name>
<feature type="compositionally biased region" description="Low complexity" evidence="1">
    <location>
        <begin position="75"/>
        <end position="121"/>
    </location>
</feature>